<dbReference type="KEGG" id="bvv:BHK69_03365"/>
<dbReference type="OrthoDB" id="8439394at2"/>
<proteinExistence type="predicted"/>
<dbReference type="RefSeq" id="WP_069688872.1">
    <property type="nucleotide sequence ID" value="NZ_CP017147.1"/>
</dbReference>
<sequence length="332" mass="36120">MTYVPVERAAEFATRLLGIFRELGFDSAPLEGVEAGVISLWDVLENLASPGDPHNPAIAEKYVSGAGLHDLAAKVVAVWDHKLEARSFLAPHIKLLAEAHYTGQNASNPRWDRKDGIAREQGSADKVIELYWACLCILADMSVEIDDPEASSGGRNPDVIATAADGTRWAFALKTLARVPHPATAAKNLMCNIKKACEQIERAECDKGIVVVNLKNVLDHDALRSAGTFANEQAAQCAINAQISQILEPFYANEVVELEHCFAQRGKVAPMVALVAHSTVFMQTPDSFSAFAQVNTMMVATLPTRDEPKPGTFMREACALAEDLNRLVWAIK</sequence>
<gene>
    <name evidence="1" type="ORF">BHK69_03365</name>
</gene>
<evidence type="ECO:0000313" key="2">
    <source>
        <dbReference type="Proteomes" id="UP000094969"/>
    </source>
</evidence>
<evidence type="ECO:0008006" key="3">
    <source>
        <dbReference type="Google" id="ProtNLM"/>
    </source>
</evidence>
<dbReference type="Proteomes" id="UP000094969">
    <property type="component" value="Chromosome"/>
</dbReference>
<organism evidence="1 2">
    <name type="scientific">Bosea vaviloviae</name>
    <dbReference type="NCBI Taxonomy" id="1526658"/>
    <lineage>
        <taxon>Bacteria</taxon>
        <taxon>Pseudomonadati</taxon>
        <taxon>Pseudomonadota</taxon>
        <taxon>Alphaproteobacteria</taxon>
        <taxon>Hyphomicrobiales</taxon>
        <taxon>Boseaceae</taxon>
        <taxon>Bosea</taxon>
    </lineage>
</organism>
<protein>
    <recommendedName>
        <fullName evidence="3">Restriction endonuclease</fullName>
    </recommendedName>
</protein>
<keyword evidence="2" id="KW-1185">Reference proteome</keyword>
<reference evidence="1 2" key="1">
    <citation type="journal article" date="2015" name="Antonie Van Leeuwenhoek">
        <title>Bosea vaviloviae sp. nov., a new species of slow-growing rhizobia isolated from nodules of the relict species Vavilovia formosa (Stev.) Fed.</title>
        <authorList>
            <person name="Safronova V.I."/>
            <person name="Kuznetsova I.G."/>
            <person name="Sazanova A.L."/>
            <person name="Kimeklis A.K."/>
            <person name="Belimov A.A."/>
            <person name="Andronov E.E."/>
            <person name="Pinaev A.G."/>
            <person name="Chizhevskaya E.P."/>
            <person name="Pukhaev A.R."/>
            <person name="Popov K.P."/>
            <person name="Willems A."/>
            <person name="Tikhonovich I.A."/>
        </authorList>
    </citation>
    <scope>NUCLEOTIDE SEQUENCE [LARGE SCALE GENOMIC DNA]</scope>
    <source>
        <strain evidence="1 2">Vaf18</strain>
    </source>
</reference>
<dbReference type="EMBL" id="CP017147">
    <property type="protein sequence ID" value="AOO79650.1"/>
    <property type="molecule type" value="Genomic_DNA"/>
</dbReference>
<name>A0A1D7TWZ4_9HYPH</name>
<dbReference type="AlphaFoldDB" id="A0A1D7TWZ4"/>
<evidence type="ECO:0000313" key="1">
    <source>
        <dbReference type="EMBL" id="AOO79650.1"/>
    </source>
</evidence>
<accession>A0A1D7TWZ4</accession>